<gene>
    <name evidence="1" type="ORF">AG0111_0g12229</name>
</gene>
<accession>A0ACB6F547</accession>
<comment type="caution">
    <text evidence="1">The sequence shown here is derived from an EMBL/GenBank/DDBJ whole genome shotgun (WGS) entry which is preliminary data.</text>
</comment>
<organism evidence="1 2">
    <name type="scientific">Alternaria gaisen</name>
    <dbReference type="NCBI Taxonomy" id="167740"/>
    <lineage>
        <taxon>Eukaryota</taxon>
        <taxon>Fungi</taxon>
        <taxon>Dikarya</taxon>
        <taxon>Ascomycota</taxon>
        <taxon>Pezizomycotina</taxon>
        <taxon>Dothideomycetes</taxon>
        <taxon>Pleosporomycetidae</taxon>
        <taxon>Pleosporales</taxon>
        <taxon>Pleosporineae</taxon>
        <taxon>Pleosporaceae</taxon>
        <taxon>Alternaria</taxon>
        <taxon>Alternaria sect. Alternaria</taxon>
    </lineage>
</organism>
<name>A0ACB6F547_9PLEO</name>
<protein>
    <submittedName>
        <fullName evidence="1">Uncharacterized protein</fullName>
    </submittedName>
</protein>
<proteinExistence type="predicted"/>
<dbReference type="Proteomes" id="UP000293547">
    <property type="component" value="Unassembled WGS sequence"/>
</dbReference>
<evidence type="ECO:0000313" key="2">
    <source>
        <dbReference type="Proteomes" id="UP000293547"/>
    </source>
</evidence>
<reference evidence="1 2" key="1">
    <citation type="journal article" date="2019" name="bioRxiv">
        <title>Genomics, evolutionary history and diagnostics of the Alternaria alternata species group including apple and Asian pear pathotypes.</title>
        <authorList>
            <person name="Armitage A.D."/>
            <person name="Cockerton H.M."/>
            <person name="Sreenivasaprasad S."/>
            <person name="Woodhall J.W."/>
            <person name="Lane C.R."/>
            <person name="Harrison R.J."/>
            <person name="Clarkson J.P."/>
        </authorList>
    </citation>
    <scope>NUCLEOTIDE SEQUENCE [LARGE SCALE GENOMIC DNA]</scope>
    <source>
        <strain evidence="1 2">FERA 650</strain>
    </source>
</reference>
<evidence type="ECO:0000313" key="1">
    <source>
        <dbReference type="EMBL" id="KAB2099534.1"/>
    </source>
</evidence>
<dbReference type="EMBL" id="PDWZ02000016">
    <property type="protein sequence ID" value="KAB2099534.1"/>
    <property type="molecule type" value="Genomic_DNA"/>
</dbReference>
<keyword evidence="2" id="KW-1185">Reference proteome</keyword>
<sequence length="347" mass="38147">MLPITSLPGSMKAARMVTANGSTASFVGIVWGVPIVIGQVEVRTNFFVVESCTNPIILGNPFLTDARARIEYATNGLTYCRIFSVDGQYNTRFACARSNRLSKPNLYAGPMSGKRSGSVVASATLQYPTEGLAGSASVGAVGSIEVREARREEPKGDQPGMKPAREWKPKKRRRRRKRGEYISWENGDSIGKGADGSIVIRDEEGLCVIAMDSCEWLSDQVMQEIEQAVCIESTTRDTEDTFWQHSLASVNQGKELPIEVMTVAPAPLSRPEDAISPKDLQVNGAHKRKGVKVEPIDDSGQPTREIEGRLDWKERAAEKQRPNAGSDWAPLNNTSNPDMRHFPEVLE</sequence>